<evidence type="ECO:0000313" key="2">
    <source>
        <dbReference type="EMBL" id="CAE7233592.1"/>
    </source>
</evidence>
<gene>
    <name evidence="2" type="primary">tyrP-A</name>
    <name evidence="2" type="ORF">SNAT2548_LOCUS9779</name>
</gene>
<proteinExistence type="predicted"/>
<dbReference type="EMBL" id="CAJNDS010000780">
    <property type="protein sequence ID" value="CAE7233592.1"/>
    <property type="molecule type" value="Genomic_DNA"/>
</dbReference>
<keyword evidence="1" id="KW-0812">Transmembrane</keyword>
<reference evidence="2" key="1">
    <citation type="submission" date="2021-02" db="EMBL/GenBank/DDBJ databases">
        <authorList>
            <person name="Dougan E. K."/>
            <person name="Rhodes N."/>
            <person name="Thang M."/>
            <person name="Chan C."/>
        </authorList>
    </citation>
    <scope>NUCLEOTIDE SEQUENCE</scope>
</reference>
<dbReference type="OrthoDB" id="423232at2759"/>
<keyword evidence="1" id="KW-0472">Membrane</keyword>
<evidence type="ECO:0000256" key="1">
    <source>
        <dbReference type="SAM" id="Phobius"/>
    </source>
</evidence>
<keyword evidence="3" id="KW-1185">Reference proteome</keyword>
<keyword evidence="1" id="KW-1133">Transmembrane helix</keyword>
<sequence>MCDDCDGPNHQCTSLVSPDDSVCLVERPSEVRRTCSWRWAALFMVIVAGFITSLLVRDRSLRPVMVTQAADLPLVSLGHVSPETNRVLCLIDIDQMVSRVINLSNAIDRVTGDCNFEGIPTEKISALERELCASTILVIIVNANLLTGLITASVSSCTGALNVPANCGTNVVALIGGTAILLQSILAVDINCVRLENVPIEDKINTTLARANRAKDKAIRNAQKFIRNHGGQVELLPAPPAVPPKTVYKATSLCFSFLQLGLTQVMKLGILLADSSIHCTPRESKRQPRVCAIDILGILLLVSAFTRVFALAANQCVRVVGDSNPSTRCLQACAGVPAGAFAVTARCMNVGAACQKAFKDWHPNEWLERISNGEHQNVHSGIDEHVHSFHSGSLEEDLEVPADDGNVIIPDE</sequence>
<dbReference type="Proteomes" id="UP000604046">
    <property type="component" value="Unassembled WGS sequence"/>
</dbReference>
<protein>
    <submittedName>
        <fullName evidence="2">TyrP-A protein</fullName>
    </submittedName>
</protein>
<feature type="transmembrane region" description="Helical" evidence="1">
    <location>
        <begin position="37"/>
        <end position="56"/>
    </location>
</feature>
<comment type="caution">
    <text evidence="2">The sequence shown here is derived from an EMBL/GenBank/DDBJ whole genome shotgun (WGS) entry which is preliminary data.</text>
</comment>
<organism evidence="2 3">
    <name type="scientific">Symbiodinium natans</name>
    <dbReference type="NCBI Taxonomy" id="878477"/>
    <lineage>
        <taxon>Eukaryota</taxon>
        <taxon>Sar</taxon>
        <taxon>Alveolata</taxon>
        <taxon>Dinophyceae</taxon>
        <taxon>Suessiales</taxon>
        <taxon>Symbiodiniaceae</taxon>
        <taxon>Symbiodinium</taxon>
    </lineage>
</organism>
<evidence type="ECO:0000313" key="3">
    <source>
        <dbReference type="Proteomes" id="UP000604046"/>
    </source>
</evidence>
<accession>A0A812KTT8</accession>
<dbReference type="AlphaFoldDB" id="A0A812KTT8"/>
<name>A0A812KTT8_9DINO</name>